<dbReference type="AlphaFoldDB" id="A0A067PY54"/>
<evidence type="ECO:0000313" key="3">
    <source>
        <dbReference type="Proteomes" id="UP000027265"/>
    </source>
</evidence>
<evidence type="ECO:0000256" key="1">
    <source>
        <dbReference type="SAM" id="MobiDB-lite"/>
    </source>
</evidence>
<reference evidence="3" key="1">
    <citation type="journal article" date="2014" name="Proc. Natl. Acad. Sci. U.S.A.">
        <title>Extensive sampling of basidiomycete genomes demonstrates inadequacy of the white-rot/brown-rot paradigm for wood decay fungi.</title>
        <authorList>
            <person name="Riley R."/>
            <person name="Salamov A.A."/>
            <person name="Brown D.W."/>
            <person name="Nagy L.G."/>
            <person name="Floudas D."/>
            <person name="Held B.W."/>
            <person name="Levasseur A."/>
            <person name="Lombard V."/>
            <person name="Morin E."/>
            <person name="Otillar R."/>
            <person name="Lindquist E.A."/>
            <person name="Sun H."/>
            <person name="LaButti K.M."/>
            <person name="Schmutz J."/>
            <person name="Jabbour D."/>
            <person name="Luo H."/>
            <person name="Baker S.E."/>
            <person name="Pisabarro A.G."/>
            <person name="Walton J.D."/>
            <person name="Blanchette R.A."/>
            <person name="Henrissat B."/>
            <person name="Martin F."/>
            <person name="Cullen D."/>
            <person name="Hibbett D.S."/>
            <person name="Grigoriev I.V."/>
        </authorList>
    </citation>
    <scope>NUCLEOTIDE SEQUENCE [LARGE SCALE GENOMIC DNA]</scope>
    <source>
        <strain evidence="3">MUCL 33604</strain>
    </source>
</reference>
<proteinExistence type="predicted"/>
<gene>
    <name evidence="2" type="ORF">JAAARDRAFT_196113</name>
</gene>
<dbReference type="InParanoid" id="A0A067PY54"/>
<feature type="region of interest" description="Disordered" evidence="1">
    <location>
        <begin position="44"/>
        <end position="73"/>
    </location>
</feature>
<evidence type="ECO:0000313" key="2">
    <source>
        <dbReference type="EMBL" id="KDQ55266.1"/>
    </source>
</evidence>
<keyword evidence="3" id="KW-1185">Reference proteome</keyword>
<dbReference type="EMBL" id="KL197726">
    <property type="protein sequence ID" value="KDQ55266.1"/>
    <property type="molecule type" value="Genomic_DNA"/>
</dbReference>
<name>A0A067PY54_9AGAM</name>
<sequence length="101" mass="10908">MTETTRSKKYPTVKFHDISRTVLGKLKSASSTGCDYTEAVEAANNVDPAGELGREWEDKNNDEDSPYLGDSAPVESSLNIKSLTVLDVLLDTPRTTAASVS</sequence>
<accession>A0A067PY54</accession>
<dbReference type="HOGENOM" id="CLU_2292104_0_0_1"/>
<dbReference type="Proteomes" id="UP000027265">
    <property type="component" value="Unassembled WGS sequence"/>
</dbReference>
<protein>
    <submittedName>
        <fullName evidence="2">Uncharacterized protein</fullName>
    </submittedName>
</protein>
<organism evidence="2 3">
    <name type="scientific">Jaapia argillacea MUCL 33604</name>
    <dbReference type="NCBI Taxonomy" id="933084"/>
    <lineage>
        <taxon>Eukaryota</taxon>
        <taxon>Fungi</taxon>
        <taxon>Dikarya</taxon>
        <taxon>Basidiomycota</taxon>
        <taxon>Agaricomycotina</taxon>
        <taxon>Agaricomycetes</taxon>
        <taxon>Agaricomycetidae</taxon>
        <taxon>Jaapiales</taxon>
        <taxon>Jaapiaceae</taxon>
        <taxon>Jaapia</taxon>
    </lineage>
</organism>